<evidence type="ECO:0000313" key="2">
    <source>
        <dbReference type="Proteomes" id="UP000184050"/>
    </source>
</evidence>
<dbReference type="AlphaFoldDB" id="A0A1M6IMJ5"/>
<gene>
    <name evidence="1" type="ORF">SAMN05444280_11750</name>
</gene>
<reference evidence="1 2" key="1">
    <citation type="submission" date="2016-11" db="EMBL/GenBank/DDBJ databases">
        <authorList>
            <person name="Jaros S."/>
            <person name="Januszkiewicz K."/>
            <person name="Wedrychowicz H."/>
        </authorList>
    </citation>
    <scope>NUCLEOTIDE SEQUENCE [LARGE SCALE GENOMIC DNA]</scope>
    <source>
        <strain evidence="1 2">DSM 27063</strain>
    </source>
</reference>
<organism evidence="1 2">
    <name type="scientific">Tangfeifania diversioriginum</name>
    <dbReference type="NCBI Taxonomy" id="1168035"/>
    <lineage>
        <taxon>Bacteria</taxon>
        <taxon>Pseudomonadati</taxon>
        <taxon>Bacteroidota</taxon>
        <taxon>Bacteroidia</taxon>
        <taxon>Marinilabiliales</taxon>
        <taxon>Prolixibacteraceae</taxon>
        <taxon>Tangfeifania</taxon>
    </lineage>
</organism>
<dbReference type="EMBL" id="FQZE01000017">
    <property type="protein sequence ID" value="SHJ35625.1"/>
    <property type="molecule type" value="Genomic_DNA"/>
</dbReference>
<protein>
    <submittedName>
        <fullName evidence="1">Uncharacterized protein</fullName>
    </submittedName>
</protein>
<proteinExistence type="predicted"/>
<keyword evidence="2" id="KW-1185">Reference proteome</keyword>
<evidence type="ECO:0000313" key="1">
    <source>
        <dbReference type="EMBL" id="SHJ35625.1"/>
    </source>
</evidence>
<sequence length="165" mass="19697">MMDSQNLRNISNVLKASIISSIKNKMEKKRIKVDGRKLFVIQTTSEKLVKSSYIKALTSESIILRNNVHIEYEHINNIYKLLEILEFIEQYEKNEINSSFIIEWSTFDLEVYASEIEEKMNNSKLLYDRNRFPFALKMMEKRYDCNNGITWIDIENHLNEFCRIN</sequence>
<accession>A0A1M6IMJ5</accession>
<name>A0A1M6IMJ5_9BACT</name>
<dbReference type="Proteomes" id="UP000184050">
    <property type="component" value="Unassembled WGS sequence"/>
</dbReference>